<proteinExistence type="predicted"/>
<dbReference type="EMBL" id="GFDL01011334">
    <property type="protein sequence ID" value="JAV23711.1"/>
    <property type="molecule type" value="Transcribed_RNA"/>
</dbReference>
<dbReference type="AlphaFoldDB" id="A0A1Q3F805"/>
<dbReference type="PANTHER" id="PTHR21393:SF0">
    <property type="entry name" value="SMALL RIBOSOMAL SUBUNIT PROTEIN MS27"/>
    <property type="match status" value="1"/>
</dbReference>
<feature type="coiled-coil region" evidence="2">
    <location>
        <begin position="370"/>
        <end position="409"/>
    </location>
</feature>
<dbReference type="InterPro" id="IPR019266">
    <property type="entry name" value="Ribosomal_mS27"/>
</dbReference>
<evidence type="ECO:0000313" key="3">
    <source>
        <dbReference type="EMBL" id="JAV23711.1"/>
    </source>
</evidence>
<keyword evidence="2" id="KW-0175">Coiled coil</keyword>
<name>A0A1Q3F805_CULTA</name>
<dbReference type="PANTHER" id="PTHR21393">
    <property type="entry name" value="MITOCHONDRIAL 28S RIBOSOMAL PROTEIN S27"/>
    <property type="match status" value="1"/>
</dbReference>
<evidence type="ECO:0000256" key="1">
    <source>
        <dbReference type="ARBA" id="ARBA00004173"/>
    </source>
</evidence>
<organism evidence="3">
    <name type="scientific">Culex tarsalis</name>
    <name type="common">Encephalitis mosquito</name>
    <dbReference type="NCBI Taxonomy" id="7177"/>
    <lineage>
        <taxon>Eukaryota</taxon>
        <taxon>Metazoa</taxon>
        <taxon>Ecdysozoa</taxon>
        <taxon>Arthropoda</taxon>
        <taxon>Hexapoda</taxon>
        <taxon>Insecta</taxon>
        <taxon>Pterygota</taxon>
        <taxon>Neoptera</taxon>
        <taxon>Endopterygota</taxon>
        <taxon>Diptera</taxon>
        <taxon>Nematocera</taxon>
        <taxon>Culicoidea</taxon>
        <taxon>Culicidae</taxon>
        <taxon>Culicinae</taxon>
        <taxon>Culicini</taxon>
        <taxon>Culex</taxon>
        <taxon>Culex</taxon>
    </lineage>
</organism>
<reference evidence="3" key="1">
    <citation type="submission" date="2017-01" db="EMBL/GenBank/DDBJ databases">
        <title>A deep insight into the sialotranscriptome of adult male and female Cluex tarsalis mosquitoes.</title>
        <authorList>
            <person name="Ribeiro J.M."/>
            <person name="Moreira F."/>
            <person name="Bernard K.A."/>
            <person name="Calvo E."/>
        </authorList>
    </citation>
    <scope>NUCLEOTIDE SEQUENCE</scope>
    <source>
        <strain evidence="3">Kern County</strain>
        <tissue evidence="3">Salivary glands</tissue>
    </source>
</reference>
<dbReference type="GO" id="GO:0005840">
    <property type="term" value="C:ribosome"/>
    <property type="evidence" value="ECO:0007669"/>
    <property type="project" value="UniProtKB-KW"/>
</dbReference>
<dbReference type="InterPro" id="IPR034913">
    <property type="entry name" value="mS27/PTCD2"/>
</dbReference>
<accession>A0A1Q3F805</accession>
<keyword evidence="3" id="KW-0687">Ribonucleoprotein</keyword>
<dbReference type="GO" id="GO:0005739">
    <property type="term" value="C:mitochondrion"/>
    <property type="evidence" value="ECO:0007669"/>
    <property type="project" value="UniProtKB-SubCell"/>
</dbReference>
<evidence type="ECO:0000256" key="2">
    <source>
        <dbReference type="SAM" id="Coils"/>
    </source>
</evidence>
<protein>
    <submittedName>
        <fullName evidence="3">Putative mitochondrial 28s ribosomal protein s27</fullName>
    </submittedName>
</protein>
<dbReference type="Pfam" id="PF10037">
    <property type="entry name" value="MRP-S27"/>
    <property type="match status" value="1"/>
</dbReference>
<sequence length="453" mass="52573">MLKQVLRVPPPFRWTLLGPPSRRTFLSDAFPCRDSWQSRLTTPILAKVNHEALYYELEQKFQQKAKVSAIDIDIYANKLVDDTHIDEVADLMYKFRLTEETSRGLPSTQHAIARTYIEHSHYAELIEMLDNRIGYGVFLDDFTANLALDRLVTTNEFKWGARIATLLALQEDFTNPITRALSTYACYRYVKGGEIDHFDDLAPPPPPEEGEVKKKKKDEIKVRVKFLRNPYFDDHFDLRDSKQLLGKTFFILGLNSEHAVVANSCKLLGLVLNGKYDSAVELIEAAKGGEVSGEIVELAKGYLDKVENQDDESYRKLVDAMQSAGSVLKVSSDSFEKVLLDAINKSVAEHEKPQIEAQKKIYTEWCELRQQRLDEEMTRLQRARRIQELERVSREMEQEEQKLWFFENEDKIELEIDSKKVFYPKRWFGKKKKPRVIDEGYVPPEVRQRQGQQ</sequence>
<keyword evidence="3" id="KW-0689">Ribosomal protein</keyword>
<comment type="subcellular location">
    <subcellularLocation>
        <location evidence="1">Mitochondrion</location>
    </subcellularLocation>
</comment>